<evidence type="ECO:0000256" key="3">
    <source>
        <dbReference type="SAM" id="SignalP"/>
    </source>
</evidence>
<evidence type="ECO:0000256" key="2">
    <source>
        <dbReference type="SAM" id="Phobius"/>
    </source>
</evidence>
<keyword evidence="3" id="KW-0732">Signal</keyword>
<accession>A0A6P7X0L3</accession>
<feature type="transmembrane region" description="Helical" evidence="2">
    <location>
        <begin position="146"/>
        <end position="168"/>
    </location>
</feature>
<keyword evidence="2 5" id="KW-0812">Transmembrane</keyword>
<feature type="chain" id="PRO_5027714748" evidence="3">
    <location>
        <begin position="24"/>
        <end position="265"/>
    </location>
</feature>
<dbReference type="AlphaFoldDB" id="A0A6P7X0L3"/>
<reference evidence="5" key="1">
    <citation type="submission" date="2025-08" db="UniProtKB">
        <authorList>
            <consortium name="RefSeq"/>
        </authorList>
    </citation>
    <scope>IDENTIFICATION</scope>
</reference>
<keyword evidence="2" id="KW-0472">Membrane</keyword>
<dbReference type="GeneID" id="115460391"/>
<dbReference type="InParanoid" id="A0A6P7X0L3"/>
<sequence length="265" mass="29665">MLLSVLGSCRFLSLGFLVRSSRGGGIAGTAPPVLSGWRTFSRCNKAAVLNRACDLSTPELRLARGYETSTSETRNKKTVPYVKYVHYFSTSSSGNAGDGRLIYTGNLAKAVLGVKFFSYSTSMFNLCVMPHIVFKSGIGVDSLTLQIAFCSIIGFFTFVTPVILHLFTKGYVVRLYHKAETDTYTAITYSVLLTEKRTVFHQKDVKVPEVNKMLTTFYAQTKSMLVNPMMFSNPVDYNHLMGYDKPFTFDLEELKEPTERKVPQQ</sequence>
<name>A0A6P7X0L3_9AMPH</name>
<dbReference type="GO" id="GO:0033615">
    <property type="term" value="P:mitochondrial proton-transporting ATP synthase complex assembly"/>
    <property type="evidence" value="ECO:0007669"/>
    <property type="project" value="TreeGrafter"/>
</dbReference>
<dbReference type="GO" id="GO:0031966">
    <property type="term" value="C:mitochondrial membrane"/>
    <property type="evidence" value="ECO:0007669"/>
    <property type="project" value="TreeGrafter"/>
</dbReference>
<evidence type="ECO:0000256" key="1">
    <source>
        <dbReference type="ARBA" id="ARBA00005280"/>
    </source>
</evidence>
<dbReference type="RefSeq" id="XP_030046033.1">
    <property type="nucleotide sequence ID" value="XM_030190173.1"/>
</dbReference>
<dbReference type="CTD" id="54968"/>
<dbReference type="Pfam" id="PF06979">
    <property type="entry name" value="TMEM70"/>
    <property type="match status" value="1"/>
</dbReference>
<comment type="similarity">
    <text evidence="1">Belongs to the TMEM70 family.</text>
</comment>
<keyword evidence="2" id="KW-1133">Transmembrane helix</keyword>
<dbReference type="PANTHER" id="PTHR13281">
    <property type="entry name" value="TRANSMEMBRANE PROTEIN 70, MITOCHONDRIAL"/>
    <property type="match status" value="1"/>
</dbReference>
<feature type="signal peptide" evidence="3">
    <location>
        <begin position="1"/>
        <end position="23"/>
    </location>
</feature>
<feature type="transmembrane region" description="Helical" evidence="2">
    <location>
        <begin position="116"/>
        <end position="134"/>
    </location>
</feature>
<dbReference type="KEGG" id="muo:115460391"/>
<organism evidence="4 5">
    <name type="scientific">Microcaecilia unicolor</name>
    <dbReference type="NCBI Taxonomy" id="1415580"/>
    <lineage>
        <taxon>Eukaryota</taxon>
        <taxon>Metazoa</taxon>
        <taxon>Chordata</taxon>
        <taxon>Craniata</taxon>
        <taxon>Vertebrata</taxon>
        <taxon>Euteleostomi</taxon>
        <taxon>Amphibia</taxon>
        <taxon>Gymnophiona</taxon>
        <taxon>Siphonopidae</taxon>
        <taxon>Microcaecilia</taxon>
    </lineage>
</organism>
<dbReference type="OrthoDB" id="156886at2759"/>
<gene>
    <name evidence="5" type="primary">TMEM70</name>
</gene>
<dbReference type="FunCoup" id="A0A6P7X0L3">
    <property type="interactions" value="1792"/>
</dbReference>
<evidence type="ECO:0000313" key="5">
    <source>
        <dbReference type="RefSeq" id="XP_030046033.1"/>
    </source>
</evidence>
<dbReference type="InterPro" id="IPR045325">
    <property type="entry name" value="TMEM70/TMEM186/TMEM223"/>
</dbReference>
<dbReference type="PANTHER" id="PTHR13281:SF0">
    <property type="entry name" value="TRANSMEMBRANE PROTEIN 70, MITOCHONDRIAL"/>
    <property type="match status" value="1"/>
</dbReference>
<dbReference type="Proteomes" id="UP000515156">
    <property type="component" value="Chromosome 1"/>
</dbReference>
<keyword evidence="4" id="KW-1185">Reference proteome</keyword>
<evidence type="ECO:0000313" key="4">
    <source>
        <dbReference type="Proteomes" id="UP000515156"/>
    </source>
</evidence>
<proteinExistence type="inferred from homology"/>
<dbReference type="InterPro" id="IPR009724">
    <property type="entry name" value="TMEM70"/>
</dbReference>
<protein>
    <submittedName>
        <fullName evidence="5">Transmembrane protein 70, mitochondrial</fullName>
    </submittedName>
</protein>